<feature type="domain" description="UspA" evidence="2">
    <location>
        <begin position="9"/>
        <end position="137"/>
    </location>
</feature>
<feature type="domain" description="UspA" evidence="2">
    <location>
        <begin position="147"/>
        <end position="266"/>
    </location>
</feature>
<name>A0ABX0ZBP3_9ACTN</name>
<dbReference type="RefSeq" id="WP_168001766.1">
    <property type="nucleotide sequence ID" value="NZ_JAATEO010000015.1"/>
</dbReference>
<dbReference type="Gene3D" id="3.40.50.620">
    <property type="entry name" value="HUPs"/>
    <property type="match status" value="2"/>
</dbReference>
<proteinExistence type="inferred from homology"/>
<dbReference type="EMBL" id="JAATEO010000015">
    <property type="protein sequence ID" value="NJP33398.1"/>
    <property type="molecule type" value="Genomic_DNA"/>
</dbReference>
<dbReference type="InterPro" id="IPR006015">
    <property type="entry name" value="Universal_stress_UspA"/>
</dbReference>
<comment type="similarity">
    <text evidence="1">Belongs to the universal stress protein A family.</text>
</comment>
<dbReference type="InterPro" id="IPR006016">
    <property type="entry name" value="UspA"/>
</dbReference>
<evidence type="ECO:0000313" key="4">
    <source>
        <dbReference type="Proteomes" id="UP000783871"/>
    </source>
</evidence>
<dbReference type="Proteomes" id="UP000783871">
    <property type="component" value="Unassembled WGS sequence"/>
</dbReference>
<comment type="caution">
    <text evidence="3">The sequence shown here is derived from an EMBL/GenBank/DDBJ whole genome shotgun (WGS) entry which is preliminary data.</text>
</comment>
<keyword evidence="4" id="KW-1185">Reference proteome</keyword>
<dbReference type="PRINTS" id="PR01438">
    <property type="entry name" value="UNVRSLSTRESS"/>
</dbReference>
<evidence type="ECO:0000256" key="1">
    <source>
        <dbReference type="ARBA" id="ARBA00008791"/>
    </source>
</evidence>
<evidence type="ECO:0000259" key="2">
    <source>
        <dbReference type="Pfam" id="PF00582"/>
    </source>
</evidence>
<organism evidence="3 4">
    <name type="scientific">Micromonospora thermarum</name>
    <dbReference type="NCBI Taxonomy" id="2720024"/>
    <lineage>
        <taxon>Bacteria</taxon>
        <taxon>Bacillati</taxon>
        <taxon>Actinomycetota</taxon>
        <taxon>Actinomycetes</taxon>
        <taxon>Micromonosporales</taxon>
        <taxon>Micromonosporaceae</taxon>
        <taxon>Micromonospora</taxon>
    </lineage>
</organism>
<dbReference type="InterPro" id="IPR014729">
    <property type="entry name" value="Rossmann-like_a/b/a_fold"/>
</dbReference>
<reference evidence="3 4" key="1">
    <citation type="submission" date="2020-03" db="EMBL/GenBank/DDBJ databases">
        <title>WGS of actinomycetes isolated from Thailand.</title>
        <authorList>
            <person name="Thawai C."/>
        </authorList>
    </citation>
    <scope>NUCLEOTIDE SEQUENCE [LARGE SCALE GENOMIC DNA]</scope>
    <source>
        <strain evidence="3 4">HSS6-12</strain>
    </source>
</reference>
<sequence length="281" mass="29100">MTAVTDAPVLAGVGSERNLPLVRMAAGEAVGHERPLRLLHAFDWGAALAAPSVAGPHDAAEELLARATEVAKDVDENLPVSGEISEEPTVDMLVRRSDTAFLVAVGDSGMSTRPGSCVPADAPAVQVAARAGCPVLVGRRDPPPEGPVLVGVDGSPDSRKALAWAFDCAARREARLVAVRVAEPGCADDDPAVLTGIVARIGERWPAVPVECHTIRGYPGAVLVEQTRSAQLGVVAARADQPGRGMLGSVSQTLVYHSPAPVIVVRGLAPTEGPDARDQRP</sequence>
<dbReference type="SUPFAM" id="SSF52402">
    <property type="entry name" value="Adenine nucleotide alpha hydrolases-like"/>
    <property type="match status" value="2"/>
</dbReference>
<gene>
    <name evidence="3" type="ORF">HCJ94_15745</name>
</gene>
<protein>
    <submittedName>
        <fullName evidence="3">Universal stress protein</fullName>
    </submittedName>
</protein>
<dbReference type="Pfam" id="PF00582">
    <property type="entry name" value="Usp"/>
    <property type="match status" value="2"/>
</dbReference>
<evidence type="ECO:0000313" key="3">
    <source>
        <dbReference type="EMBL" id="NJP33398.1"/>
    </source>
</evidence>
<accession>A0ABX0ZBP3</accession>